<dbReference type="EMBL" id="LBHC01000001">
    <property type="protein sequence ID" value="KLE32616.1"/>
    <property type="molecule type" value="Genomic_DNA"/>
</dbReference>
<evidence type="ECO:0000256" key="1">
    <source>
        <dbReference type="SAM" id="MobiDB-lite"/>
    </source>
</evidence>
<evidence type="ECO:0000313" key="4">
    <source>
        <dbReference type="Proteomes" id="UP000053070"/>
    </source>
</evidence>
<reference evidence="3 4" key="1">
    <citation type="submission" date="2015-04" db="EMBL/GenBank/DDBJ databases">
        <title>The draft genome sequence of Erythrobacr gangjinensis K7-2.</title>
        <authorList>
            <person name="Zhuang L."/>
            <person name="Liu Y."/>
            <person name="Shao Z."/>
        </authorList>
    </citation>
    <scope>NUCLEOTIDE SEQUENCE [LARGE SCALE GENOMIC DNA]</scope>
    <source>
        <strain evidence="3 4">K7-2</strain>
    </source>
</reference>
<keyword evidence="2" id="KW-0472">Membrane</keyword>
<feature type="region of interest" description="Disordered" evidence="1">
    <location>
        <begin position="109"/>
        <end position="131"/>
    </location>
</feature>
<sequence length="165" mass="17337">MSAALLASPAAAQDITGFDNEASRDMRAMVGVTIPLGGRTQHGESEPRFDLRFETGESDWHSRAQAQANPLLDHRQELRQGTISLTFEDNPRFLINGTSLVPQSTVLASQDEPLGSGDGPNGGDEPNEPDAVDHIARGALFAGVAVATGVAAIVAAFALSDNDEN</sequence>
<proteinExistence type="predicted"/>
<feature type="transmembrane region" description="Helical" evidence="2">
    <location>
        <begin position="139"/>
        <end position="159"/>
    </location>
</feature>
<dbReference type="PATRIC" id="fig|502682.8.peg.141"/>
<evidence type="ECO:0000313" key="3">
    <source>
        <dbReference type="EMBL" id="KLE32616.1"/>
    </source>
</evidence>
<name>A0A0G9MPI1_9SPHN</name>
<keyword evidence="2" id="KW-0812">Transmembrane</keyword>
<keyword evidence="2" id="KW-1133">Transmembrane helix</keyword>
<keyword evidence="4" id="KW-1185">Reference proteome</keyword>
<gene>
    <name evidence="3" type="ORF">AAW01_00675</name>
</gene>
<protein>
    <submittedName>
        <fullName evidence="3">Uncharacterized protein</fullName>
    </submittedName>
</protein>
<dbReference type="AlphaFoldDB" id="A0A0G9MPI1"/>
<comment type="caution">
    <text evidence="3">The sequence shown here is derived from an EMBL/GenBank/DDBJ whole genome shotgun (WGS) entry which is preliminary data.</text>
</comment>
<dbReference type="Proteomes" id="UP000053070">
    <property type="component" value="Unassembled WGS sequence"/>
</dbReference>
<evidence type="ECO:0000256" key="2">
    <source>
        <dbReference type="SAM" id="Phobius"/>
    </source>
</evidence>
<organism evidence="3 4">
    <name type="scientific">Aurantiacibacter gangjinensis</name>
    <dbReference type="NCBI Taxonomy" id="502682"/>
    <lineage>
        <taxon>Bacteria</taxon>
        <taxon>Pseudomonadati</taxon>
        <taxon>Pseudomonadota</taxon>
        <taxon>Alphaproteobacteria</taxon>
        <taxon>Sphingomonadales</taxon>
        <taxon>Erythrobacteraceae</taxon>
        <taxon>Aurantiacibacter</taxon>
    </lineage>
</organism>
<accession>A0A0G9MPI1</accession>